<evidence type="ECO:0000256" key="7">
    <source>
        <dbReference type="ARBA" id="ARBA00023242"/>
    </source>
</evidence>
<keyword evidence="7" id="KW-0539">Nucleus</keyword>
<dbReference type="PANTHER" id="PTHR13598:SF1">
    <property type="entry name" value="AT07567P-RELATED"/>
    <property type="match status" value="1"/>
</dbReference>
<dbReference type="Pfam" id="PF10225">
    <property type="entry name" value="NEMP"/>
    <property type="match status" value="1"/>
</dbReference>
<dbReference type="HOGENOM" id="CLU_025225_2_0_1"/>
<dbReference type="Proteomes" id="UP000014760">
    <property type="component" value="Unassembled WGS sequence"/>
</dbReference>
<gene>
    <name evidence="10" type="ORF">CAPTEDRAFT_178472</name>
</gene>
<evidence type="ECO:0000313" key="11">
    <source>
        <dbReference type="EnsemblMetazoa" id="CapteP178472"/>
    </source>
</evidence>
<feature type="signal peptide" evidence="9">
    <location>
        <begin position="1"/>
        <end position="22"/>
    </location>
</feature>
<comment type="similarity">
    <text evidence="2">Belongs to the NEMP family.</text>
</comment>
<dbReference type="EMBL" id="AMQN01006887">
    <property type="status" value="NOT_ANNOTATED_CDS"/>
    <property type="molecule type" value="Genomic_DNA"/>
</dbReference>
<keyword evidence="12" id="KW-1185">Reference proteome</keyword>
<evidence type="ECO:0000256" key="6">
    <source>
        <dbReference type="ARBA" id="ARBA00023136"/>
    </source>
</evidence>
<dbReference type="OMA" id="SPECKQW"/>
<dbReference type="FunCoup" id="R7UPC7">
    <property type="interactions" value="1097"/>
</dbReference>
<evidence type="ECO:0000313" key="10">
    <source>
        <dbReference type="EMBL" id="ELU07958.1"/>
    </source>
</evidence>
<dbReference type="EMBL" id="KB299468">
    <property type="protein sequence ID" value="ELU07958.1"/>
    <property type="molecule type" value="Genomic_DNA"/>
</dbReference>
<feature type="transmembrane region" description="Helical" evidence="8">
    <location>
        <begin position="152"/>
        <end position="171"/>
    </location>
</feature>
<evidence type="ECO:0000256" key="1">
    <source>
        <dbReference type="ARBA" id="ARBA00004575"/>
    </source>
</evidence>
<protein>
    <recommendedName>
        <fullName evidence="13">Nuclear envelope integral membrane protein 1</fullName>
    </recommendedName>
</protein>
<dbReference type="STRING" id="283909.R7UPC7"/>
<evidence type="ECO:0000256" key="9">
    <source>
        <dbReference type="SAM" id="SignalP"/>
    </source>
</evidence>
<evidence type="ECO:0008006" key="13">
    <source>
        <dbReference type="Google" id="ProtNLM"/>
    </source>
</evidence>
<dbReference type="GO" id="GO:0005637">
    <property type="term" value="C:nuclear inner membrane"/>
    <property type="evidence" value="ECO:0007669"/>
    <property type="project" value="UniProtKB-SubCell"/>
</dbReference>
<keyword evidence="6 8" id="KW-0472">Membrane</keyword>
<keyword evidence="4 9" id="KW-0732">Signal</keyword>
<dbReference type="InterPro" id="IPR019358">
    <property type="entry name" value="NEMP_fam"/>
</dbReference>
<reference evidence="12" key="1">
    <citation type="submission" date="2012-12" db="EMBL/GenBank/DDBJ databases">
        <authorList>
            <person name="Hellsten U."/>
            <person name="Grimwood J."/>
            <person name="Chapman J.A."/>
            <person name="Shapiro H."/>
            <person name="Aerts A."/>
            <person name="Otillar R.P."/>
            <person name="Terry A.Y."/>
            <person name="Boore J.L."/>
            <person name="Simakov O."/>
            <person name="Marletaz F."/>
            <person name="Cho S.-J."/>
            <person name="Edsinger-Gonzales E."/>
            <person name="Havlak P."/>
            <person name="Kuo D.-H."/>
            <person name="Larsson T."/>
            <person name="Lv J."/>
            <person name="Arendt D."/>
            <person name="Savage R."/>
            <person name="Osoegawa K."/>
            <person name="de Jong P."/>
            <person name="Lindberg D.R."/>
            <person name="Seaver E.C."/>
            <person name="Weisblat D.A."/>
            <person name="Putnam N.H."/>
            <person name="Grigoriev I.V."/>
            <person name="Rokhsar D.S."/>
        </authorList>
    </citation>
    <scope>NUCLEOTIDE SEQUENCE</scope>
    <source>
        <strain evidence="12">I ESC-2004</strain>
    </source>
</reference>
<proteinExistence type="inferred from homology"/>
<reference evidence="11" key="3">
    <citation type="submission" date="2015-06" db="UniProtKB">
        <authorList>
            <consortium name="EnsemblMetazoa"/>
        </authorList>
    </citation>
    <scope>IDENTIFICATION</scope>
</reference>
<evidence type="ECO:0000256" key="3">
    <source>
        <dbReference type="ARBA" id="ARBA00022692"/>
    </source>
</evidence>
<evidence type="ECO:0000313" key="12">
    <source>
        <dbReference type="Proteomes" id="UP000014760"/>
    </source>
</evidence>
<comment type="subcellular location">
    <subcellularLocation>
        <location evidence="1">Nucleus inner membrane</location>
        <topology evidence="1">Multi-pass membrane protein</topology>
        <orientation evidence="1">Nucleoplasmic side</orientation>
    </subcellularLocation>
</comment>
<evidence type="ECO:0000256" key="4">
    <source>
        <dbReference type="ARBA" id="ARBA00022729"/>
    </source>
</evidence>
<evidence type="ECO:0000256" key="2">
    <source>
        <dbReference type="ARBA" id="ARBA00005748"/>
    </source>
</evidence>
<dbReference type="PANTHER" id="PTHR13598">
    <property type="entry name" value="AT07567P-RELATED"/>
    <property type="match status" value="1"/>
</dbReference>
<evidence type="ECO:0000256" key="8">
    <source>
        <dbReference type="SAM" id="Phobius"/>
    </source>
</evidence>
<feature type="chain" id="PRO_5008788213" description="Nuclear envelope integral membrane protein 1" evidence="9">
    <location>
        <begin position="23"/>
        <end position="424"/>
    </location>
</feature>
<dbReference type="OrthoDB" id="509138at2759"/>
<evidence type="ECO:0000256" key="5">
    <source>
        <dbReference type="ARBA" id="ARBA00022989"/>
    </source>
</evidence>
<feature type="transmembrane region" description="Helical" evidence="8">
    <location>
        <begin position="242"/>
        <end position="261"/>
    </location>
</feature>
<feature type="transmembrane region" description="Helical" evidence="8">
    <location>
        <begin position="273"/>
        <end position="289"/>
    </location>
</feature>
<name>R7UPC7_CAPTE</name>
<organism evidence="10">
    <name type="scientific">Capitella teleta</name>
    <name type="common">Polychaete worm</name>
    <dbReference type="NCBI Taxonomy" id="283909"/>
    <lineage>
        <taxon>Eukaryota</taxon>
        <taxon>Metazoa</taxon>
        <taxon>Spiralia</taxon>
        <taxon>Lophotrochozoa</taxon>
        <taxon>Annelida</taxon>
        <taxon>Polychaeta</taxon>
        <taxon>Sedentaria</taxon>
        <taxon>Scolecida</taxon>
        <taxon>Capitellidae</taxon>
        <taxon>Capitella</taxon>
    </lineage>
</organism>
<accession>R7UPC7</accession>
<dbReference type="EnsemblMetazoa" id="CapteT178472">
    <property type="protein sequence ID" value="CapteP178472"/>
    <property type="gene ID" value="CapteG178472"/>
</dbReference>
<keyword evidence="3 8" id="KW-0812">Transmembrane</keyword>
<sequence>MSKSASLFGLLIVAAFLDEIQGTSSCDELCEAKQRKSVKSYELILNNAAPIEVPHKYTNGLDIFCLKGLRHPDLKALWTSVTLRIFIANDKYSIYKGPNETCVFSDYKETLGNWLQHLMPWKSEYVSLSPFNQTCIGISTQHKYSVRLQKKVLDPWFLVFLIGGIILFMTAKKLSSNILFFYGTGISFGLLASLLILVFIISRFIPQKTGAYTILLAGWSIAIYLLHHILENVQTVLENYYVYVASYFCVAGLVSWAVCYYKGPPSNPRALNLIQWLIQAIGLVLIYSGTQIPEVSVTIIIIVVLNNLLSGRFSVSENMISRIKSFWRRKFPPKVKLLTADEYERQAQVETQKALDELRQYCRSPECNAWKTISRMHSPSRFANFVEGESHLSDEEVYDYDRGALPLPFREDDEDEIDFRLSTH</sequence>
<feature type="transmembrane region" description="Helical" evidence="8">
    <location>
        <begin position="177"/>
        <end position="200"/>
    </location>
</feature>
<dbReference type="AlphaFoldDB" id="R7UPC7"/>
<reference evidence="10 12" key="2">
    <citation type="journal article" date="2013" name="Nature">
        <title>Insights into bilaterian evolution from three spiralian genomes.</title>
        <authorList>
            <person name="Simakov O."/>
            <person name="Marletaz F."/>
            <person name="Cho S.J."/>
            <person name="Edsinger-Gonzales E."/>
            <person name="Havlak P."/>
            <person name="Hellsten U."/>
            <person name="Kuo D.H."/>
            <person name="Larsson T."/>
            <person name="Lv J."/>
            <person name="Arendt D."/>
            <person name="Savage R."/>
            <person name="Osoegawa K."/>
            <person name="de Jong P."/>
            <person name="Grimwood J."/>
            <person name="Chapman J.A."/>
            <person name="Shapiro H."/>
            <person name="Aerts A."/>
            <person name="Otillar R.P."/>
            <person name="Terry A.Y."/>
            <person name="Boore J.L."/>
            <person name="Grigoriev I.V."/>
            <person name="Lindberg D.R."/>
            <person name="Seaver E.C."/>
            <person name="Weisblat D.A."/>
            <person name="Putnam N.H."/>
            <person name="Rokhsar D.S."/>
        </authorList>
    </citation>
    <scope>NUCLEOTIDE SEQUENCE</scope>
    <source>
        <strain evidence="10 12">I ESC-2004</strain>
    </source>
</reference>
<feature type="transmembrane region" description="Helical" evidence="8">
    <location>
        <begin position="212"/>
        <end position="230"/>
    </location>
</feature>
<keyword evidence="5 8" id="KW-1133">Transmembrane helix</keyword>